<evidence type="ECO:0000259" key="1">
    <source>
        <dbReference type="SMART" id="SM00829"/>
    </source>
</evidence>
<reference evidence="2 3" key="1">
    <citation type="submission" date="2020-08" db="EMBL/GenBank/DDBJ databases">
        <title>Genomic Encyclopedia of Type Strains, Phase IV (KMG-V): Genome sequencing to study the core and pangenomes of soil and plant-associated prokaryotes.</title>
        <authorList>
            <person name="Whitman W."/>
        </authorList>
    </citation>
    <scope>NUCLEOTIDE SEQUENCE [LARGE SCALE GENOMIC DNA]</scope>
    <source>
        <strain evidence="2 3">X5P3</strain>
    </source>
</reference>
<dbReference type="SUPFAM" id="SSF51735">
    <property type="entry name" value="NAD(P)-binding Rossmann-fold domains"/>
    <property type="match status" value="1"/>
</dbReference>
<comment type="caution">
    <text evidence="2">The sequence shown here is derived from an EMBL/GenBank/DDBJ whole genome shotgun (WGS) entry which is preliminary data.</text>
</comment>
<keyword evidence="2" id="KW-0560">Oxidoreductase</keyword>
<dbReference type="InterPro" id="IPR051397">
    <property type="entry name" value="Zn-ADH-like_protein"/>
</dbReference>
<dbReference type="SUPFAM" id="SSF50129">
    <property type="entry name" value="GroES-like"/>
    <property type="match status" value="1"/>
</dbReference>
<dbReference type="Gene3D" id="3.90.180.10">
    <property type="entry name" value="Medium-chain alcohol dehydrogenases, catalytic domain"/>
    <property type="match status" value="1"/>
</dbReference>
<dbReference type="SMART" id="SM00829">
    <property type="entry name" value="PKS_ER"/>
    <property type="match status" value="1"/>
</dbReference>
<dbReference type="InterPro" id="IPR011032">
    <property type="entry name" value="GroES-like_sf"/>
</dbReference>
<evidence type="ECO:0000313" key="3">
    <source>
        <dbReference type="Proteomes" id="UP000584867"/>
    </source>
</evidence>
<dbReference type="AlphaFoldDB" id="A0A7W8EBE6"/>
<dbReference type="GO" id="GO:0003960">
    <property type="term" value="F:quinone reductase (NADPH) activity"/>
    <property type="evidence" value="ECO:0007669"/>
    <property type="project" value="UniProtKB-EC"/>
</dbReference>
<proteinExistence type="predicted"/>
<dbReference type="PANTHER" id="PTHR43677:SF11">
    <property type="entry name" value="ZINC-CONTAINING ALCOHOL DEHYDROGENASE"/>
    <property type="match status" value="1"/>
</dbReference>
<name>A0A7W8EBE6_9BACT</name>
<dbReference type="InterPro" id="IPR020843">
    <property type="entry name" value="ER"/>
</dbReference>
<organism evidence="2 3">
    <name type="scientific">Granulicella mallensis</name>
    <dbReference type="NCBI Taxonomy" id="940614"/>
    <lineage>
        <taxon>Bacteria</taxon>
        <taxon>Pseudomonadati</taxon>
        <taxon>Acidobacteriota</taxon>
        <taxon>Terriglobia</taxon>
        <taxon>Terriglobales</taxon>
        <taxon>Acidobacteriaceae</taxon>
        <taxon>Granulicella</taxon>
    </lineage>
</organism>
<dbReference type="Pfam" id="PF00107">
    <property type="entry name" value="ADH_zinc_N"/>
    <property type="match status" value="1"/>
</dbReference>
<dbReference type="InterPro" id="IPR036291">
    <property type="entry name" value="NAD(P)-bd_dom_sf"/>
</dbReference>
<dbReference type="InterPro" id="IPR013149">
    <property type="entry name" value="ADH-like_C"/>
</dbReference>
<protein>
    <submittedName>
        <fullName evidence="2">NADPH2:quinone reductase</fullName>
        <ecNumber evidence="2">1.6.5.5</ecNumber>
    </submittedName>
</protein>
<gene>
    <name evidence="2" type="ORF">HDF15_004010</name>
</gene>
<dbReference type="RefSeq" id="WP_184258507.1">
    <property type="nucleotide sequence ID" value="NZ_JACHIO010000018.1"/>
</dbReference>
<dbReference type="Proteomes" id="UP000584867">
    <property type="component" value="Unassembled WGS sequence"/>
</dbReference>
<evidence type="ECO:0000313" key="2">
    <source>
        <dbReference type="EMBL" id="MBB5065641.1"/>
    </source>
</evidence>
<accession>A0A7W8EBE6</accession>
<dbReference type="EMBL" id="JACHIO010000018">
    <property type="protein sequence ID" value="MBB5065641.1"/>
    <property type="molecule type" value="Genomic_DNA"/>
</dbReference>
<feature type="domain" description="Enoyl reductase (ER)" evidence="1">
    <location>
        <begin position="8"/>
        <end position="305"/>
    </location>
</feature>
<sequence>MNAAVVHAFNAPPRYTTFADPVAAEGEKLVTVTAAALHPIVKSLANGTHYGSTGELPFIPGVDGVGRLEDGTRVFFGVARSPFGTFAERTLAPSWMCLPLPEGLDDATTAGIANPAMSSWAALTVRAKFVAGESVLILGATGVSGQLSIQIAKRLGARRVIAAGRNPEALAKLKEFGADAVISLEQEPEALVAAFRAEFDQGIDVVLDYLWGAPAEAALQAIAKKGLKTTSTRVRFVQIGSSAGANISLPAATLRSSGLELLGSGFGSASLSQLSQAIAEFFQAAAKKPFAFSIKTVPLSEVEALWNEKEQDTRLVFVP</sequence>
<dbReference type="EC" id="1.6.5.5" evidence="2"/>
<dbReference type="PANTHER" id="PTHR43677">
    <property type="entry name" value="SHORT-CHAIN DEHYDROGENASE/REDUCTASE"/>
    <property type="match status" value="1"/>
</dbReference>